<protein>
    <submittedName>
        <fullName evidence="4">Histidine kinase</fullName>
    </submittedName>
</protein>
<dbReference type="PANTHER" id="PTHR34220">
    <property type="entry name" value="SENSOR HISTIDINE KINASE YPDA"/>
    <property type="match status" value="1"/>
</dbReference>
<gene>
    <name evidence="4" type="ORF">KDK92_00495</name>
</gene>
<reference evidence="4" key="1">
    <citation type="journal article" date="2021" name="mSystems">
        <title>Bacteria and Archaea Synergistically Convert Glycine Betaine to Biogenic Methane in the Formosa Cold Seep of the South China Sea.</title>
        <authorList>
            <person name="Li L."/>
            <person name="Zhang W."/>
            <person name="Zhang S."/>
            <person name="Song L."/>
            <person name="Sun Q."/>
            <person name="Zhang H."/>
            <person name="Xiang H."/>
            <person name="Dong X."/>
        </authorList>
    </citation>
    <scope>NUCLEOTIDE SEQUENCE</scope>
    <source>
        <strain evidence="4">ZWT</strain>
    </source>
</reference>
<dbReference type="Gene3D" id="3.30.565.10">
    <property type="entry name" value="Histidine kinase-like ATPase, C-terminal domain"/>
    <property type="match status" value="1"/>
</dbReference>
<feature type="domain" description="Signal transduction histidine kinase internal region" evidence="3">
    <location>
        <begin position="381"/>
        <end position="457"/>
    </location>
</feature>
<feature type="domain" description="Histidine kinase/HSP90-like ATPase" evidence="2">
    <location>
        <begin position="479"/>
        <end position="587"/>
    </location>
</feature>
<keyword evidence="1" id="KW-0812">Transmembrane</keyword>
<dbReference type="Proteomes" id="UP001056429">
    <property type="component" value="Unassembled WGS sequence"/>
</dbReference>
<comment type="caution">
    <text evidence="4">The sequence shown here is derived from an EMBL/GenBank/DDBJ whole genome shotgun (WGS) entry which is preliminary data.</text>
</comment>
<keyword evidence="5" id="KW-1185">Reference proteome</keyword>
<dbReference type="PANTHER" id="PTHR34220:SF7">
    <property type="entry name" value="SENSOR HISTIDINE KINASE YPDA"/>
    <property type="match status" value="1"/>
</dbReference>
<feature type="transmembrane region" description="Helical" evidence="1">
    <location>
        <begin position="12"/>
        <end position="36"/>
    </location>
</feature>
<evidence type="ECO:0000259" key="3">
    <source>
        <dbReference type="Pfam" id="PF06580"/>
    </source>
</evidence>
<dbReference type="RefSeq" id="WP_250857059.1">
    <property type="nucleotide sequence ID" value="NZ_JAGSOJ010000001.1"/>
</dbReference>
<dbReference type="InterPro" id="IPR050640">
    <property type="entry name" value="Bact_2-comp_sensor_kinase"/>
</dbReference>
<proteinExistence type="predicted"/>
<reference evidence="4" key="2">
    <citation type="submission" date="2021-04" db="EMBL/GenBank/DDBJ databases">
        <authorList>
            <person name="Dong X."/>
        </authorList>
    </citation>
    <scope>NUCLEOTIDE SEQUENCE</scope>
    <source>
        <strain evidence="4">ZWT</strain>
    </source>
</reference>
<accession>A0A9J6NYI2</accession>
<dbReference type="GO" id="GO:0000155">
    <property type="term" value="F:phosphorelay sensor kinase activity"/>
    <property type="evidence" value="ECO:0007669"/>
    <property type="project" value="InterPro"/>
</dbReference>
<dbReference type="InterPro" id="IPR003594">
    <property type="entry name" value="HATPase_dom"/>
</dbReference>
<dbReference type="SUPFAM" id="SSF55874">
    <property type="entry name" value="ATPase domain of HSP90 chaperone/DNA topoisomerase II/histidine kinase"/>
    <property type="match status" value="1"/>
</dbReference>
<evidence type="ECO:0000259" key="2">
    <source>
        <dbReference type="Pfam" id="PF02518"/>
    </source>
</evidence>
<keyword evidence="1" id="KW-0472">Membrane</keyword>
<evidence type="ECO:0000256" key="1">
    <source>
        <dbReference type="SAM" id="Phobius"/>
    </source>
</evidence>
<dbReference type="InterPro" id="IPR010559">
    <property type="entry name" value="Sig_transdc_His_kin_internal"/>
</dbReference>
<dbReference type="Pfam" id="PF06580">
    <property type="entry name" value="His_kinase"/>
    <property type="match status" value="1"/>
</dbReference>
<keyword evidence="4" id="KW-0808">Transferase</keyword>
<dbReference type="EMBL" id="JAGSOJ010000001">
    <property type="protein sequence ID" value="MCM1988200.1"/>
    <property type="molecule type" value="Genomic_DNA"/>
</dbReference>
<evidence type="ECO:0000313" key="4">
    <source>
        <dbReference type="EMBL" id="MCM1988200.1"/>
    </source>
</evidence>
<organism evidence="4 5">
    <name type="scientific">Oceanirhabdus seepicola</name>
    <dbReference type="NCBI Taxonomy" id="2828781"/>
    <lineage>
        <taxon>Bacteria</taxon>
        <taxon>Bacillati</taxon>
        <taxon>Bacillota</taxon>
        <taxon>Clostridia</taxon>
        <taxon>Eubacteriales</taxon>
        <taxon>Clostridiaceae</taxon>
        <taxon>Oceanirhabdus</taxon>
    </lineage>
</organism>
<dbReference type="Pfam" id="PF02518">
    <property type="entry name" value="HATPase_c"/>
    <property type="match status" value="1"/>
</dbReference>
<dbReference type="AlphaFoldDB" id="A0A9J6NYI2"/>
<dbReference type="GO" id="GO:0016020">
    <property type="term" value="C:membrane"/>
    <property type="evidence" value="ECO:0007669"/>
    <property type="project" value="InterPro"/>
</dbReference>
<dbReference type="InterPro" id="IPR036890">
    <property type="entry name" value="HATPase_C_sf"/>
</dbReference>
<name>A0A9J6NYI2_9CLOT</name>
<evidence type="ECO:0000313" key="5">
    <source>
        <dbReference type="Proteomes" id="UP001056429"/>
    </source>
</evidence>
<feature type="transmembrane region" description="Helical" evidence="1">
    <location>
        <begin position="289"/>
        <end position="312"/>
    </location>
</feature>
<keyword evidence="4" id="KW-0418">Kinase</keyword>
<sequence>MKRFTDFKIRSQIRFIVIIVGIIIIILEMAVVYFIGNLLVDKTKASYEANTKVVEDNISNILNSIKVNNMNYSYVLEISETLSKRTYTESKLEDYFVNGYAKFNSFFHGTMEGIILYPIEGKSIIVGNIEYPNNIFNKIKEQYDLTNKIYNTSFFTESIFEENTEKYYFACVSPIYEPNTKNPKGYFISIINYDFVSNILKINSEKETDTMLLLVENNNIITSNMSIANETFEKIMTYSEEENKSSEYVNIENSKYLYIQKNFKNTNWSVITLIPRNKIIRSTSSLRPIFIGIALVGIAILAVVVRATISAVTKPVEKIVKKLDEYESSEEYEDIETPLKNEISEIAMHINQMMHKVKDSNNELLDTQKTLYELEISMVQAELSYYQSQINPHFLYNTLECIRSLATFYDAEDIEKLSLAMSKIFRYAVKEETVVTLEDELKCVSEYMNVMSLRFPDTYQYVVNLEGGIKEISITKMTLQPIIENCFKHGFTNKKKKGKIYIKSNMYDNYVDLEIIDTGKGISKVEVNYINKSLLNEEEENITNNKGTRVGLKNINKRIKLCFGNEYGIKLESKEGFYTKVILRVPL</sequence>
<dbReference type="Gene3D" id="6.10.340.10">
    <property type="match status" value="1"/>
</dbReference>
<keyword evidence="1" id="KW-1133">Transmembrane helix</keyword>